<feature type="domain" description="ABC transporter type 1 GsiC-like N-terminal" evidence="5">
    <location>
        <begin position="15"/>
        <end position="87"/>
    </location>
</feature>
<comment type="subcellular location">
    <subcellularLocation>
        <location evidence="1">Cell membrane</location>
        <topology evidence="1">Multi-pass membrane protein</topology>
    </subcellularLocation>
</comment>
<dbReference type="Pfam" id="PF19300">
    <property type="entry name" value="BPD_transp_1_N"/>
    <property type="match status" value="1"/>
</dbReference>
<evidence type="ECO:0000256" key="1">
    <source>
        <dbReference type="ARBA" id="ARBA00004651"/>
    </source>
</evidence>
<gene>
    <name evidence="6" type="ORF">IAA08_05950</name>
</gene>
<keyword evidence="2" id="KW-0813">Transport</keyword>
<organism evidence="6 7">
    <name type="scientific">Candidatus Eubacterium avistercoris</name>
    <dbReference type="NCBI Taxonomy" id="2838567"/>
    <lineage>
        <taxon>Bacteria</taxon>
        <taxon>Bacillati</taxon>
        <taxon>Bacillota</taxon>
        <taxon>Clostridia</taxon>
        <taxon>Eubacteriales</taxon>
        <taxon>Eubacteriaceae</taxon>
        <taxon>Eubacterium</taxon>
    </lineage>
</organism>
<dbReference type="AlphaFoldDB" id="A0A9D2D2T2"/>
<dbReference type="GO" id="GO:0005886">
    <property type="term" value="C:plasma membrane"/>
    <property type="evidence" value="ECO:0007669"/>
    <property type="project" value="UniProtKB-SubCell"/>
</dbReference>
<keyword evidence="4" id="KW-0812">Transmembrane</keyword>
<dbReference type="PANTHER" id="PTHR43163">
    <property type="entry name" value="DIPEPTIDE TRANSPORT SYSTEM PERMEASE PROTEIN DPPB-RELATED"/>
    <property type="match status" value="1"/>
</dbReference>
<feature type="transmembrane region" description="Helical" evidence="4">
    <location>
        <begin position="12"/>
        <end position="35"/>
    </location>
</feature>
<feature type="non-terminal residue" evidence="6">
    <location>
        <position position="112"/>
    </location>
</feature>
<evidence type="ECO:0000256" key="2">
    <source>
        <dbReference type="ARBA" id="ARBA00022448"/>
    </source>
</evidence>
<evidence type="ECO:0000256" key="4">
    <source>
        <dbReference type="SAM" id="Phobius"/>
    </source>
</evidence>
<evidence type="ECO:0000313" key="7">
    <source>
        <dbReference type="Proteomes" id="UP000824024"/>
    </source>
</evidence>
<keyword evidence="4" id="KW-1133">Transmembrane helix</keyword>
<dbReference type="InterPro" id="IPR045621">
    <property type="entry name" value="BPD_transp_1_N"/>
</dbReference>
<proteinExistence type="predicted"/>
<keyword evidence="4" id="KW-0472">Membrane</keyword>
<comment type="caution">
    <text evidence="6">The sequence shown here is derived from an EMBL/GenBank/DDBJ whole genome shotgun (WGS) entry which is preliminary data.</text>
</comment>
<keyword evidence="3" id="KW-1003">Cell membrane</keyword>
<protein>
    <submittedName>
        <fullName evidence="6">ABC transporter permease</fullName>
    </submittedName>
</protein>
<dbReference type="EMBL" id="DXCH01000166">
    <property type="protein sequence ID" value="HIZ07460.1"/>
    <property type="molecule type" value="Genomic_DNA"/>
</dbReference>
<dbReference type="Proteomes" id="UP000824024">
    <property type="component" value="Unassembled WGS sequence"/>
</dbReference>
<accession>A0A9D2D2T2</accession>
<reference evidence="6" key="2">
    <citation type="submission" date="2021-04" db="EMBL/GenBank/DDBJ databases">
        <authorList>
            <person name="Gilroy R."/>
        </authorList>
    </citation>
    <scope>NUCLEOTIDE SEQUENCE</scope>
    <source>
        <strain evidence="6">CHK192-9172</strain>
    </source>
</reference>
<evidence type="ECO:0000259" key="5">
    <source>
        <dbReference type="Pfam" id="PF19300"/>
    </source>
</evidence>
<evidence type="ECO:0000313" key="6">
    <source>
        <dbReference type="EMBL" id="HIZ07460.1"/>
    </source>
</evidence>
<dbReference type="PANTHER" id="PTHR43163:SF6">
    <property type="entry name" value="DIPEPTIDE TRANSPORT SYSTEM PERMEASE PROTEIN DPPB-RELATED"/>
    <property type="match status" value="1"/>
</dbReference>
<sequence>MKRGKTVIYKICMQALHFVIVLFGISFLTFSITFLSPQNPAELWLAGPGGNTGTISAEAIAQQEHEMGLDEPFLVQYGNWLGKALKGDLGTSVTYHTPVTEEIASHMGPTVA</sequence>
<reference evidence="6" key="1">
    <citation type="journal article" date="2021" name="PeerJ">
        <title>Extensive microbial diversity within the chicken gut microbiome revealed by metagenomics and culture.</title>
        <authorList>
            <person name="Gilroy R."/>
            <person name="Ravi A."/>
            <person name="Getino M."/>
            <person name="Pursley I."/>
            <person name="Horton D.L."/>
            <person name="Alikhan N.F."/>
            <person name="Baker D."/>
            <person name="Gharbi K."/>
            <person name="Hall N."/>
            <person name="Watson M."/>
            <person name="Adriaenssens E.M."/>
            <person name="Foster-Nyarko E."/>
            <person name="Jarju S."/>
            <person name="Secka A."/>
            <person name="Antonio M."/>
            <person name="Oren A."/>
            <person name="Chaudhuri R.R."/>
            <person name="La Ragione R."/>
            <person name="Hildebrand F."/>
            <person name="Pallen M.J."/>
        </authorList>
    </citation>
    <scope>NUCLEOTIDE SEQUENCE</scope>
    <source>
        <strain evidence="6">CHK192-9172</strain>
    </source>
</reference>
<name>A0A9D2D2T2_9FIRM</name>
<evidence type="ECO:0000256" key="3">
    <source>
        <dbReference type="ARBA" id="ARBA00022475"/>
    </source>
</evidence>